<dbReference type="GeneID" id="5481192"/>
<proteinExistence type="predicted"/>
<dbReference type="InParanoid" id="A7F8M0"/>
<protein>
    <submittedName>
        <fullName evidence="1">Uncharacterized protein</fullName>
    </submittedName>
</protein>
<dbReference type="Proteomes" id="UP000001312">
    <property type="component" value="Unassembled WGS sequence"/>
</dbReference>
<dbReference type="RefSeq" id="XP_001585091.1">
    <property type="nucleotide sequence ID" value="XM_001585041.1"/>
</dbReference>
<accession>A7F8M0</accession>
<name>A7F8M0_SCLS1</name>
<evidence type="ECO:0000313" key="1">
    <source>
        <dbReference type="EMBL" id="EDN99091.1"/>
    </source>
</evidence>
<organism evidence="1 2">
    <name type="scientific">Sclerotinia sclerotiorum (strain ATCC 18683 / 1980 / Ss-1)</name>
    <name type="common">White mold</name>
    <name type="synonym">Whetzelinia sclerotiorum</name>
    <dbReference type="NCBI Taxonomy" id="665079"/>
    <lineage>
        <taxon>Eukaryota</taxon>
        <taxon>Fungi</taxon>
        <taxon>Dikarya</taxon>
        <taxon>Ascomycota</taxon>
        <taxon>Pezizomycotina</taxon>
        <taxon>Leotiomycetes</taxon>
        <taxon>Helotiales</taxon>
        <taxon>Sclerotiniaceae</taxon>
        <taxon>Sclerotinia</taxon>
    </lineage>
</organism>
<evidence type="ECO:0000313" key="2">
    <source>
        <dbReference type="Proteomes" id="UP000001312"/>
    </source>
</evidence>
<dbReference type="AlphaFoldDB" id="A7F8M0"/>
<keyword evidence="2" id="KW-1185">Reference proteome</keyword>
<sequence>MFYQRKNFVSHVGHITLHNDKNGEGIDKVFKIPHFPMEGISMNLSKLLIISPQNNKLRIALGKIEANLIVAKERGRIGEEIRKDVEVA</sequence>
<dbReference type="KEGG" id="ssl:SS1G_13951"/>
<reference evidence="2" key="1">
    <citation type="journal article" date="2011" name="PLoS Genet.">
        <title>Genomic analysis of the necrotrophic fungal pathogens Sclerotinia sclerotiorum and Botrytis cinerea.</title>
        <authorList>
            <person name="Amselem J."/>
            <person name="Cuomo C.A."/>
            <person name="van Kan J.A."/>
            <person name="Viaud M."/>
            <person name="Benito E.P."/>
            <person name="Couloux A."/>
            <person name="Coutinho P.M."/>
            <person name="de Vries R.P."/>
            <person name="Dyer P.S."/>
            <person name="Fillinger S."/>
            <person name="Fournier E."/>
            <person name="Gout L."/>
            <person name="Hahn M."/>
            <person name="Kohn L."/>
            <person name="Lapalu N."/>
            <person name="Plummer K.M."/>
            <person name="Pradier J.M."/>
            <person name="Quevillon E."/>
            <person name="Sharon A."/>
            <person name="Simon A."/>
            <person name="ten Have A."/>
            <person name="Tudzynski B."/>
            <person name="Tudzynski P."/>
            <person name="Wincker P."/>
            <person name="Andrew M."/>
            <person name="Anthouard V."/>
            <person name="Beever R.E."/>
            <person name="Beffa R."/>
            <person name="Benoit I."/>
            <person name="Bouzid O."/>
            <person name="Brault B."/>
            <person name="Chen Z."/>
            <person name="Choquer M."/>
            <person name="Collemare J."/>
            <person name="Cotton P."/>
            <person name="Danchin E.G."/>
            <person name="Da Silva C."/>
            <person name="Gautier A."/>
            <person name="Giraud C."/>
            <person name="Giraud T."/>
            <person name="Gonzalez C."/>
            <person name="Grossetete S."/>
            <person name="Guldener U."/>
            <person name="Henrissat B."/>
            <person name="Howlett B.J."/>
            <person name="Kodira C."/>
            <person name="Kretschmer M."/>
            <person name="Lappartient A."/>
            <person name="Leroch M."/>
            <person name="Levis C."/>
            <person name="Mauceli E."/>
            <person name="Neuveglise C."/>
            <person name="Oeser B."/>
            <person name="Pearson M."/>
            <person name="Poulain J."/>
            <person name="Poussereau N."/>
            <person name="Quesneville H."/>
            <person name="Rascle C."/>
            <person name="Schumacher J."/>
            <person name="Segurens B."/>
            <person name="Sexton A."/>
            <person name="Silva E."/>
            <person name="Sirven C."/>
            <person name="Soanes D.M."/>
            <person name="Talbot N.J."/>
            <person name="Templeton M."/>
            <person name="Yandava C."/>
            <person name="Yarden O."/>
            <person name="Zeng Q."/>
            <person name="Rollins J.A."/>
            <person name="Lebrun M.H."/>
            <person name="Dickman M."/>
        </authorList>
    </citation>
    <scope>NUCLEOTIDE SEQUENCE [LARGE SCALE GENOMIC DNA]</scope>
    <source>
        <strain evidence="2">ATCC 18683 / 1980 / Ss-1</strain>
    </source>
</reference>
<gene>
    <name evidence="1" type="ORF">SS1G_13951</name>
</gene>
<dbReference type="EMBL" id="CH476648">
    <property type="protein sequence ID" value="EDN99091.1"/>
    <property type="molecule type" value="Genomic_DNA"/>
</dbReference>